<name>A0A815Z1K2_9BILA</name>
<feature type="non-terminal residue" evidence="1">
    <location>
        <position position="1"/>
    </location>
</feature>
<gene>
    <name evidence="1" type="ORF">SEV965_LOCUS39779</name>
</gene>
<dbReference type="Proteomes" id="UP000663889">
    <property type="component" value="Unassembled WGS sequence"/>
</dbReference>
<accession>A0A815Z1K2</accession>
<dbReference type="EMBL" id="CAJNOU010017139">
    <property type="protein sequence ID" value="CAF1576946.1"/>
    <property type="molecule type" value="Genomic_DNA"/>
</dbReference>
<comment type="caution">
    <text evidence="1">The sequence shown here is derived from an EMBL/GenBank/DDBJ whole genome shotgun (WGS) entry which is preliminary data.</text>
</comment>
<protein>
    <submittedName>
        <fullName evidence="1">Uncharacterized protein</fullName>
    </submittedName>
</protein>
<proteinExistence type="predicted"/>
<dbReference type="AlphaFoldDB" id="A0A815Z1K2"/>
<evidence type="ECO:0000313" key="2">
    <source>
        <dbReference type="Proteomes" id="UP000663889"/>
    </source>
</evidence>
<organism evidence="1 2">
    <name type="scientific">Rotaria sordida</name>
    <dbReference type="NCBI Taxonomy" id="392033"/>
    <lineage>
        <taxon>Eukaryota</taxon>
        <taxon>Metazoa</taxon>
        <taxon>Spiralia</taxon>
        <taxon>Gnathifera</taxon>
        <taxon>Rotifera</taxon>
        <taxon>Eurotatoria</taxon>
        <taxon>Bdelloidea</taxon>
        <taxon>Philodinida</taxon>
        <taxon>Philodinidae</taxon>
        <taxon>Rotaria</taxon>
    </lineage>
</organism>
<sequence>IISPSLSIIVCNRFAYLSM</sequence>
<evidence type="ECO:0000313" key="1">
    <source>
        <dbReference type="EMBL" id="CAF1576946.1"/>
    </source>
</evidence>
<reference evidence="1" key="1">
    <citation type="submission" date="2021-02" db="EMBL/GenBank/DDBJ databases">
        <authorList>
            <person name="Nowell W R."/>
        </authorList>
    </citation>
    <scope>NUCLEOTIDE SEQUENCE</scope>
</reference>